<keyword evidence="3" id="KW-1185">Reference proteome</keyword>
<name>A0A7C8I2W5_9PLEO</name>
<comment type="caution">
    <text evidence="2">The sequence shown here is derived from an EMBL/GenBank/DDBJ whole genome shotgun (WGS) entry which is preliminary data.</text>
</comment>
<gene>
    <name evidence="2" type="ORF">BDV95DRAFT_608980</name>
</gene>
<sequence length="630" mass="68273">MDDDDGAPREPQKPSNDVNVEMDEAYGSVVSSGLPARYRRTPAPFHSFQEIRSFGTNPLPPGLDVDALLAKHSDIIRRYDEQHPTTGKGRVTSLQKHEAAIHEDERGSKSPKYSQSPMRELHSIPHAPSSVILHDADTVLPPIEQRDTSYGDHDEDDSRELHSPFLPAHLSLLLGRRELMPSGSRISDSGPRESQSLQLAIRERASRQHSSSSLALVLTQRSSSHFLQSVIQDRSSSTFPGAGPYGSHIQPVPAAGQSGSYFQSAQQPPPGVGAYGSQYPQPPTFGHPGSQFQPAHQPPPGVSAYGSQYTQPPDSGHSGPQSQPFTAVGYAGSQYQPAQQPPLGVGVYGSQYPRFPDIGRPTPQFQTAQQTSRGAGAYGPRSPPGLQSSFVQQPSPGAQSAQQSFSRAGAHGSDPKSSPLPSAQASPTLGSTRPGLEFEAAQVATPLKRGPGRPRKHVPPPPDDPVELPFFVRNSANTAWMASLHLDSETRGVMEAHISMLAHDDKHRDRYDKMWKRGEEELHHAILPAWRVMLSSCSSTGRQPCRKLIVNPYDASSYAIGFFSLPTSERPGVKWTAVAYWVKPQAEIQQRPKAVPRSVRKPPPPPSSRGTRTSGRTTRAGATSGQSSEN</sequence>
<feature type="compositionally biased region" description="Low complexity" evidence="1">
    <location>
        <begin position="608"/>
        <end position="630"/>
    </location>
</feature>
<feature type="region of interest" description="Disordered" evidence="1">
    <location>
        <begin position="181"/>
        <end position="212"/>
    </location>
</feature>
<proteinExistence type="predicted"/>
<feature type="region of interest" description="Disordered" evidence="1">
    <location>
        <begin position="588"/>
        <end position="630"/>
    </location>
</feature>
<feature type="compositionally biased region" description="Polar residues" evidence="1">
    <location>
        <begin position="184"/>
        <end position="198"/>
    </location>
</feature>
<accession>A0A7C8I2W5</accession>
<dbReference type="Proteomes" id="UP000481861">
    <property type="component" value="Unassembled WGS sequence"/>
</dbReference>
<feature type="region of interest" description="Disordered" evidence="1">
    <location>
        <begin position="235"/>
        <end position="466"/>
    </location>
</feature>
<feature type="region of interest" description="Disordered" evidence="1">
    <location>
        <begin position="1"/>
        <end position="21"/>
    </location>
</feature>
<dbReference type="AlphaFoldDB" id="A0A7C8I2W5"/>
<organism evidence="2 3">
    <name type="scientific">Massariosphaeria phaeospora</name>
    <dbReference type="NCBI Taxonomy" id="100035"/>
    <lineage>
        <taxon>Eukaryota</taxon>
        <taxon>Fungi</taxon>
        <taxon>Dikarya</taxon>
        <taxon>Ascomycota</taxon>
        <taxon>Pezizomycotina</taxon>
        <taxon>Dothideomycetes</taxon>
        <taxon>Pleosporomycetidae</taxon>
        <taxon>Pleosporales</taxon>
        <taxon>Pleosporales incertae sedis</taxon>
        <taxon>Massariosphaeria</taxon>
    </lineage>
</organism>
<evidence type="ECO:0000256" key="1">
    <source>
        <dbReference type="SAM" id="MobiDB-lite"/>
    </source>
</evidence>
<protein>
    <submittedName>
        <fullName evidence="2">Uncharacterized protein</fullName>
    </submittedName>
</protein>
<reference evidence="2 3" key="1">
    <citation type="submission" date="2020-01" db="EMBL/GenBank/DDBJ databases">
        <authorList>
            <consortium name="DOE Joint Genome Institute"/>
            <person name="Haridas S."/>
            <person name="Albert R."/>
            <person name="Binder M."/>
            <person name="Bloem J."/>
            <person name="Labutti K."/>
            <person name="Salamov A."/>
            <person name="Andreopoulos B."/>
            <person name="Baker S.E."/>
            <person name="Barry K."/>
            <person name="Bills G."/>
            <person name="Bluhm B.H."/>
            <person name="Cannon C."/>
            <person name="Castanera R."/>
            <person name="Culley D.E."/>
            <person name="Daum C."/>
            <person name="Ezra D."/>
            <person name="Gonzalez J.B."/>
            <person name="Henrissat B."/>
            <person name="Kuo A."/>
            <person name="Liang C."/>
            <person name="Lipzen A."/>
            <person name="Lutzoni F."/>
            <person name="Magnuson J."/>
            <person name="Mondo S."/>
            <person name="Nolan M."/>
            <person name="Ohm R."/>
            <person name="Pangilinan J."/>
            <person name="Park H.-J.H."/>
            <person name="Ramirez L."/>
            <person name="Alfaro M."/>
            <person name="Sun H."/>
            <person name="Tritt A."/>
            <person name="Yoshinaga Y."/>
            <person name="Zwiers L.-H.L."/>
            <person name="Turgeon B.G."/>
            <person name="Goodwin S.B."/>
            <person name="Spatafora J.W."/>
            <person name="Crous P.W."/>
            <person name="Grigoriev I.V."/>
        </authorList>
    </citation>
    <scope>NUCLEOTIDE SEQUENCE [LARGE SCALE GENOMIC DNA]</scope>
    <source>
        <strain evidence="2 3">CBS 611.86</strain>
    </source>
</reference>
<dbReference type="EMBL" id="JAADJZ010000016">
    <property type="protein sequence ID" value="KAF2869434.1"/>
    <property type="molecule type" value="Genomic_DNA"/>
</dbReference>
<evidence type="ECO:0000313" key="3">
    <source>
        <dbReference type="Proteomes" id="UP000481861"/>
    </source>
</evidence>
<feature type="compositionally biased region" description="Basic and acidic residues" evidence="1">
    <location>
        <begin position="1"/>
        <end position="12"/>
    </location>
</feature>
<feature type="region of interest" description="Disordered" evidence="1">
    <location>
        <begin position="83"/>
        <end position="119"/>
    </location>
</feature>
<feature type="compositionally biased region" description="Polar residues" evidence="1">
    <location>
        <begin position="305"/>
        <end position="325"/>
    </location>
</feature>
<feature type="compositionally biased region" description="Low complexity" evidence="1">
    <location>
        <begin position="392"/>
        <end position="406"/>
    </location>
</feature>
<feature type="compositionally biased region" description="Polar residues" evidence="1">
    <location>
        <begin position="257"/>
        <end position="266"/>
    </location>
</feature>
<feature type="compositionally biased region" description="Basic and acidic residues" evidence="1">
    <location>
        <begin position="95"/>
        <end position="108"/>
    </location>
</feature>
<feature type="compositionally biased region" description="Polar residues" evidence="1">
    <location>
        <begin position="363"/>
        <end position="373"/>
    </location>
</feature>
<feature type="compositionally biased region" description="Polar residues" evidence="1">
    <location>
        <begin position="415"/>
        <end position="431"/>
    </location>
</feature>
<evidence type="ECO:0000313" key="2">
    <source>
        <dbReference type="EMBL" id="KAF2869434.1"/>
    </source>
</evidence>